<sequence length="71" mass="7634">AMKAHAEVLIIPALSQRKAAPTGAMVRSRSTKQMACPSAGMPVYPSLHPKMCKASGLYFSDFSRSLRIPEG</sequence>
<accession>A0AAW6PHS8</accession>
<dbReference type="Proteomes" id="UP001217741">
    <property type="component" value="Unassembled WGS sequence"/>
</dbReference>
<feature type="non-terminal residue" evidence="1">
    <location>
        <position position="1"/>
    </location>
</feature>
<dbReference type="AlphaFoldDB" id="A0AAW6PHS8"/>
<comment type="caution">
    <text evidence="1">The sequence shown here is derived from an EMBL/GenBank/DDBJ whole genome shotgun (WGS) entry which is preliminary data.</text>
</comment>
<name>A0AAW6PHS8_PSEPU</name>
<dbReference type="RefSeq" id="WP_276233680.1">
    <property type="nucleotide sequence ID" value="NZ_JARJLN010000200.1"/>
</dbReference>
<proteinExistence type="predicted"/>
<protein>
    <submittedName>
        <fullName evidence="1">Uncharacterized protein</fullName>
    </submittedName>
</protein>
<evidence type="ECO:0000313" key="2">
    <source>
        <dbReference type="Proteomes" id="UP001217741"/>
    </source>
</evidence>
<reference evidence="1" key="1">
    <citation type="submission" date="2023-03" db="EMBL/GenBank/DDBJ databases">
        <title>Draft assemblies of triclosan tolerant bacteria isolated from returned activated sludge.</title>
        <authorList>
            <person name="Van Hamelsveld S."/>
        </authorList>
    </citation>
    <scope>NUCLEOTIDE SEQUENCE</scope>
    <source>
        <strain evidence="1">GW210012_S60</strain>
    </source>
</reference>
<dbReference type="EMBL" id="JARJLO010000018">
    <property type="protein sequence ID" value="MDF3869085.1"/>
    <property type="molecule type" value="Genomic_DNA"/>
</dbReference>
<evidence type="ECO:0000313" key="1">
    <source>
        <dbReference type="EMBL" id="MDF3869085.1"/>
    </source>
</evidence>
<gene>
    <name evidence="1" type="ORF">P3W50_01200</name>
</gene>
<organism evidence="1 2">
    <name type="scientific">Pseudomonas putida</name>
    <name type="common">Arthrobacter siderocapsulatus</name>
    <dbReference type="NCBI Taxonomy" id="303"/>
    <lineage>
        <taxon>Bacteria</taxon>
        <taxon>Pseudomonadati</taxon>
        <taxon>Pseudomonadota</taxon>
        <taxon>Gammaproteobacteria</taxon>
        <taxon>Pseudomonadales</taxon>
        <taxon>Pseudomonadaceae</taxon>
        <taxon>Pseudomonas</taxon>
    </lineage>
</organism>